<dbReference type="SUPFAM" id="SSF53474">
    <property type="entry name" value="alpha/beta-Hydrolases"/>
    <property type="match status" value="1"/>
</dbReference>
<dbReference type="EMBL" id="BARS01001281">
    <property type="protein sequence ID" value="GAF69641.1"/>
    <property type="molecule type" value="Genomic_DNA"/>
</dbReference>
<gene>
    <name evidence="2" type="ORF">S01H1_02597</name>
</gene>
<dbReference type="PANTHER" id="PTHR43433">
    <property type="entry name" value="HYDROLASE, ALPHA/BETA FOLD FAMILY PROTEIN"/>
    <property type="match status" value="1"/>
</dbReference>
<feature type="domain" description="AB hydrolase-1" evidence="1">
    <location>
        <begin position="51"/>
        <end position="132"/>
    </location>
</feature>
<dbReference type="InterPro" id="IPR000073">
    <property type="entry name" value="AB_hydrolase_1"/>
</dbReference>
<dbReference type="Gene3D" id="3.40.50.1820">
    <property type="entry name" value="alpha/beta hydrolase"/>
    <property type="match status" value="1"/>
</dbReference>
<dbReference type="Pfam" id="PF00561">
    <property type="entry name" value="Abhydrolase_1"/>
    <property type="match status" value="1"/>
</dbReference>
<sequence length="187" mass="21418">MEPRIQYAQTEDGVSIAYWTLGEGMPLVITPTIPWSHIQLVWRIPESRRWYERLAEKRQLIRYDGRGSGLSEREVTDHSLEAHVLDLEAVVDRLNLKEFALFGSQLSGLVAVNYTVRNPARVSHLILWCSYARASDYYGLPRVASLLALLDRDWELFSETVAHAAFGWSAGEEARRFAALMREGRIQ</sequence>
<reference evidence="2" key="1">
    <citation type="journal article" date="2014" name="Front. Microbiol.">
        <title>High frequency of phylogenetically diverse reductive dehalogenase-homologous genes in deep subseafloor sedimentary metagenomes.</title>
        <authorList>
            <person name="Kawai M."/>
            <person name="Futagami T."/>
            <person name="Toyoda A."/>
            <person name="Takaki Y."/>
            <person name="Nishi S."/>
            <person name="Hori S."/>
            <person name="Arai W."/>
            <person name="Tsubouchi T."/>
            <person name="Morono Y."/>
            <person name="Uchiyama I."/>
            <person name="Ito T."/>
            <person name="Fujiyama A."/>
            <person name="Inagaki F."/>
            <person name="Takami H."/>
        </authorList>
    </citation>
    <scope>NUCLEOTIDE SEQUENCE</scope>
    <source>
        <strain evidence="2">Expedition CK06-06</strain>
    </source>
</reference>
<feature type="non-terminal residue" evidence="2">
    <location>
        <position position="187"/>
    </location>
</feature>
<dbReference type="InterPro" id="IPR029058">
    <property type="entry name" value="AB_hydrolase_fold"/>
</dbReference>
<organism evidence="2">
    <name type="scientific">marine sediment metagenome</name>
    <dbReference type="NCBI Taxonomy" id="412755"/>
    <lineage>
        <taxon>unclassified sequences</taxon>
        <taxon>metagenomes</taxon>
        <taxon>ecological metagenomes</taxon>
    </lineage>
</organism>
<name>X0S329_9ZZZZ</name>
<comment type="caution">
    <text evidence="2">The sequence shown here is derived from an EMBL/GenBank/DDBJ whole genome shotgun (WGS) entry which is preliminary data.</text>
</comment>
<evidence type="ECO:0000313" key="2">
    <source>
        <dbReference type="EMBL" id="GAF69641.1"/>
    </source>
</evidence>
<dbReference type="AlphaFoldDB" id="X0S329"/>
<evidence type="ECO:0000259" key="1">
    <source>
        <dbReference type="Pfam" id="PF00561"/>
    </source>
</evidence>
<protein>
    <recommendedName>
        <fullName evidence="1">AB hydrolase-1 domain-containing protein</fullName>
    </recommendedName>
</protein>
<proteinExistence type="predicted"/>
<accession>X0S329</accession>
<dbReference type="InterPro" id="IPR050471">
    <property type="entry name" value="AB_hydrolase"/>
</dbReference>
<dbReference type="PANTHER" id="PTHR43433:SF5">
    <property type="entry name" value="AB HYDROLASE-1 DOMAIN-CONTAINING PROTEIN"/>
    <property type="match status" value="1"/>
</dbReference>